<dbReference type="STRING" id="1423747.FC69_GL000407"/>
<comment type="caution">
    <text evidence="4">The sequence shown here is derived from an EMBL/GenBank/DDBJ whole genome shotgun (WGS) entry which is preliminary data.</text>
</comment>
<dbReference type="EMBL" id="AZEX01000071">
    <property type="protein sequence ID" value="KRL58353.1"/>
    <property type="molecule type" value="Genomic_DNA"/>
</dbReference>
<evidence type="ECO:0000259" key="3">
    <source>
        <dbReference type="Pfam" id="PF02517"/>
    </source>
</evidence>
<dbReference type="PANTHER" id="PTHR36435">
    <property type="entry name" value="SLR1288 PROTEIN"/>
    <property type="match status" value="1"/>
</dbReference>
<dbReference type="Pfam" id="PF02517">
    <property type="entry name" value="Rce1-like"/>
    <property type="match status" value="1"/>
</dbReference>
<comment type="similarity">
    <text evidence="1">Belongs to the UPF0177 family.</text>
</comment>
<keyword evidence="4" id="KW-0378">Hydrolase</keyword>
<dbReference type="Proteomes" id="UP000051264">
    <property type="component" value="Unassembled WGS sequence"/>
</dbReference>
<organism evidence="4 5">
    <name type="scientific">Latilactobacillus fuchuensis DSM 14340 = JCM 11249</name>
    <dbReference type="NCBI Taxonomy" id="1423747"/>
    <lineage>
        <taxon>Bacteria</taxon>
        <taxon>Bacillati</taxon>
        <taxon>Bacillota</taxon>
        <taxon>Bacilli</taxon>
        <taxon>Lactobacillales</taxon>
        <taxon>Lactobacillaceae</taxon>
        <taxon>Latilactobacillus</taxon>
    </lineage>
</organism>
<dbReference type="InterPro" id="IPR052710">
    <property type="entry name" value="CAAX_protease"/>
</dbReference>
<dbReference type="OrthoDB" id="2194912at2"/>
<feature type="transmembrane region" description="Helical" evidence="2">
    <location>
        <begin position="169"/>
        <end position="184"/>
    </location>
</feature>
<dbReference type="RefSeq" id="WP_025083448.1">
    <property type="nucleotide sequence ID" value="NZ_AZEX01000071.1"/>
</dbReference>
<sequence>MTLYKQNFRIILTYLIVLVLPSACAQLFKLTPQIFLLTTIFDLLGALGLLVFNRRRTANSLEYHPAPLKTIIMWGISGILLTLLVQVLAGIVDHLIFKNSANSLNTITLMTAMRQQPWLILAVTIAAPVMEEIVFRGAIFGGLSGTINPLWAALISSLLFSLLHQDGHLIIYAAIGLFLCWLYRKTGSLYTTIISHAGMNLLVTLTYLLR</sequence>
<evidence type="ECO:0000313" key="4">
    <source>
        <dbReference type="EMBL" id="KRL58353.1"/>
    </source>
</evidence>
<reference evidence="4 5" key="1">
    <citation type="journal article" date="2015" name="Genome Announc.">
        <title>Expanding the biotechnology potential of lactobacilli through comparative genomics of 213 strains and associated genera.</title>
        <authorList>
            <person name="Sun Z."/>
            <person name="Harris H.M."/>
            <person name="McCann A."/>
            <person name="Guo C."/>
            <person name="Argimon S."/>
            <person name="Zhang W."/>
            <person name="Yang X."/>
            <person name="Jeffery I.B."/>
            <person name="Cooney J.C."/>
            <person name="Kagawa T.F."/>
            <person name="Liu W."/>
            <person name="Song Y."/>
            <person name="Salvetti E."/>
            <person name="Wrobel A."/>
            <person name="Rasinkangas P."/>
            <person name="Parkhill J."/>
            <person name="Rea M.C."/>
            <person name="O'Sullivan O."/>
            <person name="Ritari J."/>
            <person name="Douillard F.P."/>
            <person name="Paul Ross R."/>
            <person name="Yang R."/>
            <person name="Briner A.E."/>
            <person name="Felis G.E."/>
            <person name="de Vos W.M."/>
            <person name="Barrangou R."/>
            <person name="Klaenhammer T.R."/>
            <person name="Caufield P.W."/>
            <person name="Cui Y."/>
            <person name="Zhang H."/>
            <person name="O'Toole P.W."/>
        </authorList>
    </citation>
    <scope>NUCLEOTIDE SEQUENCE [LARGE SCALE GENOMIC DNA]</scope>
    <source>
        <strain evidence="4 5">DSM 14340</strain>
    </source>
</reference>
<proteinExistence type="inferred from homology"/>
<accession>A0A0R1RNX9</accession>
<protein>
    <submittedName>
        <fullName evidence="4">CAAX amino terminal protease family protein</fullName>
    </submittedName>
</protein>
<dbReference type="GO" id="GO:0080120">
    <property type="term" value="P:CAAX-box protein maturation"/>
    <property type="evidence" value="ECO:0007669"/>
    <property type="project" value="UniProtKB-ARBA"/>
</dbReference>
<keyword evidence="2" id="KW-0472">Membrane</keyword>
<dbReference type="AlphaFoldDB" id="A0A0R1RNX9"/>
<feature type="domain" description="CAAX prenyl protease 2/Lysostaphin resistance protein A-like" evidence="3">
    <location>
        <begin position="116"/>
        <end position="202"/>
    </location>
</feature>
<feature type="transmembrane region" description="Helical" evidence="2">
    <location>
        <begin position="35"/>
        <end position="52"/>
    </location>
</feature>
<dbReference type="InterPro" id="IPR003675">
    <property type="entry name" value="Rce1/LyrA-like_dom"/>
</dbReference>
<keyword evidence="2" id="KW-0812">Transmembrane</keyword>
<dbReference type="GO" id="GO:0006508">
    <property type="term" value="P:proteolysis"/>
    <property type="evidence" value="ECO:0007669"/>
    <property type="project" value="UniProtKB-KW"/>
</dbReference>
<dbReference type="PATRIC" id="fig|1423747.3.peg.415"/>
<gene>
    <name evidence="4" type="ORF">FC69_GL000407</name>
</gene>
<dbReference type="eggNOG" id="COG1266">
    <property type="taxonomic scope" value="Bacteria"/>
</dbReference>
<dbReference type="PANTHER" id="PTHR36435:SF6">
    <property type="entry name" value="ABORTIVE INFECTION PROTEIN"/>
    <property type="match status" value="1"/>
</dbReference>
<keyword evidence="4" id="KW-0645">Protease</keyword>
<dbReference type="GO" id="GO:0004175">
    <property type="term" value="F:endopeptidase activity"/>
    <property type="evidence" value="ECO:0007669"/>
    <property type="project" value="UniProtKB-ARBA"/>
</dbReference>
<evidence type="ECO:0000256" key="1">
    <source>
        <dbReference type="ARBA" id="ARBA00009067"/>
    </source>
</evidence>
<feature type="transmembrane region" description="Helical" evidence="2">
    <location>
        <begin position="72"/>
        <end position="97"/>
    </location>
</feature>
<keyword evidence="2" id="KW-1133">Transmembrane helix</keyword>
<evidence type="ECO:0000313" key="5">
    <source>
        <dbReference type="Proteomes" id="UP000051264"/>
    </source>
</evidence>
<feature type="transmembrane region" description="Helical" evidence="2">
    <location>
        <begin position="189"/>
        <end position="209"/>
    </location>
</feature>
<name>A0A0R1RNX9_9LACO</name>
<feature type="transmembrane region" description="Helical" evidence="2">
    <location>
        <begin position="117"/>
        <end position="135"/>
    </location>
</feature>
<evidence type="ECO:0000256" key="2">
    <source>
        <dbReference type="SAM" id="Phobius"/>
    </source>
</evidence>